<comment type="similarity">
    <text evidence="2">Belongs to the DUF177 domain family.</text>
</comment>
<dbReference type="OrthoDB" id="9786771at2"/>
<accession>A0A0D8PZA0</accession>
<gene>
    <name evidence="6" type="ORF">C9I88_04815</name>
    <name evidence="7" type="ORF">C9J52_03700</name>
</gene>
<sequence>MQKVKLPIKVDPVRTAQKRLDYDGIIKADLLSRLAGSTQSVISDANVNLSFDLDQRRIPFMRGNASIDVMLTCQRCQGEFPHTISVEFCYSPVRDEEAIDKLPEAYEPTIVDENGEINLTQLIEDELMLELPQVARHDVDGCKIGTHNLSFGDIPVADERPNPFAVLKNLKS</sequence>
<dbReference type="PANTHER" id="PTHR38099:SF1">
    <property type="entry name" value="LARGE RIBOSOMAL RNA SUBUNIT ACCUMULATION PROTEIN YCED"/>
    <property type="match status" value="1"/>
</dbReference>
<dbReference type="PANTHER" id="PTHR38099">
    <property type="entry name" value="LARGE RIBOSOMAL RNA SUBUNIT ACCUMULATION PROTEIN YCED"/>
    <property type="match status" value="1"/>
</dbReference>
<keyword evidence="8" id="KW-1185">Reference proteome</keyword>
<evidence type="ECO:0000256" key="1">
    <source>
        <dbReference type="ARBA" id="ARBA00002868"/>
    </source>
</evidence>
<dbReference type="AlphaFoldDB" id="A0A0D8PZA0"/>
<dbReference type="Proteomes" id="UP000241954">
    <property type="component" value="Unassembled WGS sequence"/>
</dbReference>
<evidence type="ECO:0000256" key="3">
    <source>
        <dbReference type="ARBA" id="ARBA00015716"/>
    </source>
</evidence>
<keyword evidence="4" id="KW-0690">Ribosome biogenesis</keyword>
<dbReference type="GO" id="GO:0042254">
    <property type="term" value="P:ribosome biogenesis"/>
    <property type="evidence" value="ECO:0007669"/>
    <property type="project" value="UniProtKB-KW"/>
</dbReference>
<comment type="function">
    <text evidence="1">Plays a role in synthesis, processing and/or stability of 23S rRNA.</text>
</comment>
<dbReference type="NCBIfam" id="NF008395">
    <property type="entry name" value="PRK11193.1"/>
    <property type="match status" value="1"/>
</dbReference>
<dbReference type="Pfam" id="PF02620">
    <property type="entry name" value="YceD"/>
    <property type="match status" value="1"/>
</dbReference>
<reference evidence="6 9" key="1">
    <citation type="submission" date="2018-01" db="EMBL/GenBank/DDBJ databases">
        <title>Whole genome sequencing of Histamine producing bacteria.</title>
        <authorList>
            <person name="Butler K."/>
        </authorList>
    </citation>
    <scope>NUCLEOTIDE SEQUENCE [LARGE SCALE GENOMIC DNA]</scope>
    <source>
        <strain evidence="7 8">ATCC 51761</strain>
        <strain evidence="6 9">NCIMB 13481</strain>
    </source>
</reference>
<dbReference type="Proteomes" id="UP000241190">
    <property type="component" value="Unassembled WGS sequence"/>
</dbReference>
<evidence type="ECO:0000256" key="5">
    <source>
        <dbReference type="ARBA" id="ARBA00031841"/>
    </source>
</evidence>
<evidence type="ECO:0000313" key="8">
    <source>
        <dbReference type="Proteomes" id="UP000241190"/>
    </source>
</evidence>
<dbReference type="GO" id="GO:0005829">
    <property type="term" value="C:cytosol"/>
    <property type="evidence" value="ECO:0007669"/>
    <property type="project" value="TreeGrafter"/>
</dbReference>
<dbReference type="STRING" id="56192.UB38_15965"/>
<dbReference type="GeneID" id="93547962"/>
<evidence type="ECO:0000313" key="9">
    <source>
        <dbReference type="Proteomes" id="UP000241954"/>
    </source>
</evidence>
<dbReference type="InterPro" id="IPR003772">
    <property type="entry name" value="YceD"/>
</dbReference>
<evidence type="ECO:0000256" key="2">
    <source>
        <dbReference type="ARBA" id="ARBA00010740"/>
    </source>
</evidence>
<dbReference type="RefSeq" id="WP_045036702.1">
    <property type="nucleotide sequence ID" value="NZ_CAMQYU010000085.1"/>
</dbReference>
<organism evidence="6 9">
    <name type="scientific">Photobacterium iliopiscarium</name>
    <dbReference type="NCBI Taxonomy" id="56192"/>
    <lineage>
        <taxon>Bacteria</taxon>
        <taxon>Pseudomonadati</taxon>
        <taxon>Pseudomonadota</taxon>
        <taxon>Gammaproteobacteria</taxon>
        <taxon>Vibrionales</taxon>
        <taxon>Vibrionaceae</taxon>
        <taxon>Photobacterium</taxon>
    </lineage>
</organism>
<dbReference type="InterPro" id="IPR039255">
    <property type="entry name" value="YceD_bac"/>
</dbReference>
<dbReference type="EMBL" id="PYOP01000004">
    <property type="protein sequence ID" value="PSW99109.1"/>
    <property type="molecule type" value="Genomic_DNA"/>
</dbReference>
<comment type="caution">
    <text evidence="6">The sequence shown here is derived from an EMBL/GenBank/DDBJ whole genome shotgun (WGS) entry which is preliminary data.</text>
</comment>
<protein>
    <recommendedName>
        <fullName evidence="3">Large ribosomal RNA subunit accumulation protein YceD</fullName>
    </recommendedName>
    <alternativeName>
        <fullName evidence="5">23S rRNA accumulation protein YceD</fullName>
    </alternativeName>
</protein>
<dbReference type="EMBL" id="PYLW01000003">
    <property type="protein sequence ID" value="PSV98753.1"/>
    <property type="molecule type" value="Genomic_DNA"/>
</dbReference>
<proteinExistence type="inferred from homology"/>
<evidence type="ECO:0000313" key="7">
    <source>
        <dbReference type="EMBL" id="PSW99109.1"/>
    </source>
</evidence>
<evidence type="ECO:0000313" key="6">
    <source>
        <dbReference type="EMBL" id="PSV98753.1"/>
    </source>
</evidence>
<name>A0A0D8PZA0_9GAMM</name>
<evidence type="ECO:0000256" key="4">
    <source>
        <dbReference type="ARBA" id="ARBA00022517"/>
    </source>
</evidence>